<dbReference type="InterPro" id="IPR041544">
    <property type="entry name" value="MotY_N"/>
</dbReference>
<dbReference type="PROSITE" id="PS51123">
    <property type="entry name" value="OMPA_2"/>
    <property type="match status" value="1"/>
</dbReference>
<dbReference type="CDD" id="cd07185">
    <property type="entry name" value="OmpA_C-like"/>
    <property type="match status" value="1"/>
</dbReference>
<dbReference type="InterPro" id="IPR050330">
    <property type="entry name" value="Bact_OuterMem_StrucFunc"/>
</dbReference>
<evidence type="ECO:0000256" key="5">
    <source>
        <dbReference type="SAM" id="SignalP"/>
    </source>
</evidence>
<gene>
    <name evidence="7" type="ORF">ACFP85_11180</name>
</gene>
<feature type="signal peptide" evidence="5">
    <location>
        <begin position="1"/>
        <end position="17"/>
    </location>
</feature>
<evidence type="ECO:0000313" key="7">
    <source>
        <dbReference type="EMBL" id="MFC6440704.1"/>
    </source>
</evidence>
<dbReference type="PRINTS" id="PR01021">
    <property type="entry name" value="OMPADOMAIN"/>
</dbReference>
<dbReference type="Gene3D" id="2.60.40.2540">
    <property type="match status" value="1"/>
</dbReference>
<evidence type="ECO:0000259" key="6">
    <source>
        <dbReference type="PROSITE" id="PS51123"/>
    </source>
</evidence>
<dbReference type="EMBL" id="JBHSUS010000001">
    <property type="protein sequence ID" value="MFC6440704.1"/>
    <property type="molecule type" value="Genomic_DNA"/>
</dbReference>
<dbReference type="InterPro" id="IPR036737">
    <property type="entry name" value="OmpA-like_sf"/>
</dbReference>
<comment type="caution">
    <text evidence="7">The sequence shown here is derived from an EMBL/GenBank/DDBJ whole genome shotgun (WGS) entry which is preliminary data.</text>
</comment>
<evidence type="ECO:0000256" key="1">
    <source>
        <dbReference type="ARBA" id="ARBA00004442"/>
    </source>
</evidence>
<keyword evidence="3" id="KW-0998">Cell outer membrane</keyword>
<evidence type="ECO:0000256" key="3">
    <source>
        <dbReference type="ARBA" id="ARBA00023237"/>
    </source>
</evidence>
<sequence>MKRLITILSILPMLAHAGVRHYAASVEQSDWQLDAPNRLQCELSHPVPGYGTARFYSRASKQLNMEFELDMLMLPDVYAMAAVYSVPPRWMPGAMQRTIAEMPLRRQYTGDLPKVPAWTMLSELEKGFWPTVQYQDWYNPYDKIAVGLNAANFTPAYQDFVECVANLLPYSFEDIQYSVLTYQKNTAELTKEAQKKMQMIGMYLKEDPQLELMLVDGYTDSYGGSGTNFNLSVQRAESVKQYFIDMGVDAARIEVTGHGERRHIAPNDNEMTRAKNRRVVVKMSRG</sequence>
<keyword evidence="2 4" id="KW-0472">Membrane</keyword>
<dbReference type="RefSeq" id="WP_131259658.1">
    <property type="nucleotide sequence ID" value="NZ_JBHSUS010000001.1"/>
</dbReference>
<protein>
    <submittedName>
        <fullName evidence="7">OmpA family protein</fullName>
    </submittedName>
</protein>
<reference evidence="8" key="1">
    <citation type="journal article" date="2019" name="Int. J. Syst. Evol. Microbiol.">
        <title>The Global Catalogue of Microorganisms (GCM) 10K type strain sequencing project: providing services to taxonomists for standard genome sequencing and annotation.</title>
        <authorList>
            <consortium name="The Broad Institute Genomics Platform"/>
            <consortium name="The Broad Institute Genome Sequencing Center for Infectious Disease"/>
            <person name="Wu L."/>
            <person name="Ma J."/>
        </authorList>
    </citation>
    <scope>NUCLEOTIDE SEQUENCE [LARGE SCALE GENOMIC DNA]</scope>
    <source>
        <strain evidence="8">CGMCC 1.16031</strain>
    </source>
</reference>
<dbReference type="PANTHER" id="PTHR30329">
    <property type="entry name" value="STATOR ELEMENT OF FLAGELLAR MOTOR COMPLEX"/>
    <property type="match status" value="1"/>
</dbReference>
<evidence type="ECO:0000313" key="8">
    <source>
        <dbReference type="Proteomes" id="UP001596364"/>
    </source>
</evidence>
<dbReference type="PRINTS" id="PR01023">
    <property type="entry name" value="NAFLGMOTY"/>
</dbReference>
<keyword evidence="5" id="KW-0732">Signal</keyword>
<evidence type="ECO:0000256" key="4">
    <source>
        <dbReference type="PROSITE-ProRule" id="PRU00473"/>
    </source>
</evidence>
<name>A0ABW1XPV1_9ALTE</name>
<dbReference type="InterPro" id="IPR006664">
    <property type="entry name" value="OMP_bac"/>
</dbReference>
<dbReference type="PANTHER" id="PTHR30329:SF21">
    <property type="entry name" value="LIPOPROTEIN YIAD-RELATED"/>
    <property type="match status" value="1"/>
</dbReference>
<dbReference type="Gene3D" id="3.30.1330.60">
    <property type="entry name" value="OmpA-like domain"/>
    <property type="match status" value="1"/>
</dbReference>
<comment type="subcellular location">
    <subcellularLocation>
        <location evidence="1">Cell outer membrane</location>
    </subcellularLocation>
</comment>
<dbReference type="Pfam" id="PF18393">
    <property type="entry name" value="MotY_N"/>
    <property type="match status" value="1"/>
</dbReference>
<dbReference type="InterPro" id="IPR006665">
    <property type="entry name" value="OmpA-like"/>
</dbReference>
<accession>A0ABW1XPV1</accession>
<dbReference type="Pfam" id="PF00691">
    <property type="entry name" value="OmpA"/>
    <property type="match status" value="1"/>
</dbReference>
<evidence type="ECO:0000256" key="2">
    <source>
        <dbReference type="ARBA" id="ARBA00023136"/>
    </source>
</evidence>
<organism evidence="7 8">
    <name type="scientific">Pseudobowmanella zhangzhouensis</name>
    <dbReference type="NCBI Taxonomy" id="1537679"/>
    <lineage>
        <taxon>Bacteria</taxon>
        <taxon>Pseudomonadati</taxon>
        <taxon>Pseudomonadota</taxon>
        <taxon>Gammaproteobacteria</taxon>
        <taxon>Alteromonadales</taxon>
        <taxon>Alteromonadaceae</taxon>
    </lineage>
</organism>
<proteinExistence type="predicted"/>
<keyword evidence="8" id="KW-1185">Reference proteome</keyword>
<feature type="domain" description="OmpA-like" evidence="6">
    <location>
        <begin position="170"/>
        <end position="286"/>
    </location>
</feature>
<feature type="chain" id="PRO_5046753725" evidence="5">
    <location>
        <begin position="18"/>
        <end position="286"/>
    </location>
</feature>
<dbReference type="SUPFAM" id="SSF103088">
    <property type="entry name" value="OmpA-like"/>
    <property type="match status" value="1"/>
</dbReference>
<dbReference type="Proteomes" id="UP001596364">
    <property type="component" value="Unassembled WGS sequence"/>
</dbReference>